<evidence type="ECO:0000313" key="2">
    <source>
        <dbReference type="EMBL" id="KAK8787538.1"/>
    </source>
</evidence>
<organism evidence="2 3">
    <name type="scientific">Amblyomma americanum</name>
    <name type="common">Lone star tick</name>
    <dbReference type="NCBI Taxonomy" id="6943"/>
    <lineage>
        <taxon>Eukaryota</taxon>
        <taxon>Metazoa</taxon>
        <taxon>Ecdysozoa</taxon>
        <taxon>Arthropoda</taxon>
        <taxon>Chelicerata</taxon>
        <taxon>Arachnida</taxon>
        <taxon>Acari</taxon>
        <taxon>Parasitiformes</taxon>
        <taxon>Ixodida</taxon>
        <taxon>Ixodoidea</taxon>
        <taxon>Ixodidae</taxon>
        <taxon>Amblyomminae</taxon>
        <taxon>Amblyomma</taxon>
    </lineage>
</organism>
<accession>A0AAQ4FLU4</accession>
<evidence type="ECO:0000256" key="1">
    <source>
        <dbReference type="SAM" id="MobiDB-lite"/>
    </source>
</evidence>
<feature type="compositionally biased region" description="Basic and acidic residues" evidence="1">
    <location>
        <begin position="223"/>
        <end position="235"/>
    </location>
</feature>
<name>A0AAQ4FLU4_AMBAM</name>
<gene>
    <name evidence="2" type="ORF">V5799_022686</name>
</gene>
<dbReference type="AlphaFoldDB" id="A0AAQ4FLU4"/>
<dbReference type="Proteomes" id="UP001321473">
    <property type="component" value="Unassembled WGS sequence"/>
</dbReference>
<feature type="region of interest" description="Disordered" evidence="1">
    <location>
        <begin position="286"/>
        <end position="312"/>
    </location>
</feature>
<keyword evidence="3" id="KW-1185">Reference proteome</keyword>
<feature type="region of interest" description="Disordered" evidence="1">
    <location>
        <begin position="213"/>
        <end position="250"/>
    </location>
</feature>
<feature type="region of interest" description="Disordered" evidence="1">
    <location>
        <begin position="357"/>
        <end position="398"/>
    </location>
</feature>
<comment type="caution">
    <text evidence="2">The sequence shown here is derived from an EMBL/GenBank/DDBJ whole genome shotgun (WGS) entry which is preliminary data.</text>
</comment>
<protein>
    <submittedName>
        <fullName evidence="2">Uncharacterized protein</fullName>
    </submittedName>
</protein>
<feature type="compositionally biased region" description="Low complexity" evidence="1">
    <location>
        <begin position="236"/>
        <end position="245"/>
    </location>
</feature>
<reference evidence="2 3" key="1">
    <citation type="journal article" date="2023" name="Arcadia Sci">
        <title>De novo assembly of a long-read Amblyomma americanum tick genome.</title>
        <authorList>
            <person name="Chou S."/>
            <person name="Poskanzer K.E."/>
            <person name="Rollins M."/>
            <person name="Thuy-Boun P.S."/>
        </authorList>
    </citation>
    <scope>NUCLEOTIDE SEQUENCE [LARGE SCALE GENOMIC DNA]</scope>
    <source>
        <strain evidence="2">F_SG_1</strain>
        <tissue evidence="2">Salivary glands</tissue>
    </source>
</reference>
<proteinExistence type="predicted"/>
<feature type="compositionally biased region" description="Acidic residues" evidence="1">
    <location>
        <begin position="292"/>
        <end position="312"/>
    </location>
</feature>
<dbReference type="EMBL" id="JARKHS020001717">
    <property type="protein sequence ID" value="KAK8787538.1"/>
    <property type="molecule type" value="Genomic_DNA"/>
</dbReference>
<evidence type="ECO:0000313" key="3">
    <source>
        <dbReference type="Proteomes" id="UP001321473"/>
    </source>
</evidence>
<feature type="compositionally biased region" description="Basic residues" evidence="1">
    <location>
        <begin position="368"/>
        <end position="377"/>
    </location>
</feature>
<sequence length="398" mass="43182">MKGIVVITVRMVSTSIVVDALTMSNTVVGNVQRAATAQELTLPHPRAQGGTSWADEELEYAASGVETSGGDEDGGADLGVAGPQQPGLLASKRNLAALARSGRLPRFHYNKKLGPAASPLQPASRMLMAGSRARLLPAAAMAPLLRQHQGTGWRPDGWTSAAGDQALQGDAPDKMGVVEALGRLSEAAIFPYIGPHRWIKPWFSFVPSMRMRRDVSSGPGRRQQHEGAQREEQQRSGEQQQQQQSRAKRNVAALARNGWLPPVAVAAPSAERGTRAEFLRRFSGSQAHEASADEEEFVPEDEAASDTPDCVDQDDEDVEDILLVPSLEEVKRNLGHLARTGRLPPFNYRRPLLGADMSQATSPWPQARPKRLAKRCRPRGENKRNVAAMARKGALPRS</sequence>